<name>B9FZJ6_ORYSJ</name>
<feature type="compositionally biased region" description="Low complexity" evidence="1">
    <location>
        <begin position="19"/>
        <end position="28"/>
    </location>
</feature>
<gene>
    <name evidence="2" type="ORF">OsJ_26384</name>
</gene>
<dbReference type="Proteomes" id="UP000007752">
    <property type="component" value="Chromosome 8"/>
</dbReference>
<dbReference type="HOGENOM" id="CLU_3322608_0_0_1"/>
<evidence type="ECO:0000313" key="2">
    <source>
        <dbReference type="EMBL" id="EEE68213.1"/>
    </source>
</evidence>
<reference evidence="2" key="2">
    <citation type="submission" date="2008-12" db="EMBL/GenBank/DDBJ databases">
        <title>Improved gene annotation of the rice (Oryza sativa) genomes.</title>
        <authorList>
            <person name="Wang J."/>
            <person name="Li R."/>
            <person name="Fan W."/>
            <person name="Huang Q."/>
            <person name="Zhang J."/>
            <person name="Zhou Y."/>
            <person name="Hu Y."/>
            <person name="Zi S."/>
            <person name="Li J."/>
            <person name="Ni P."/>
            <person name="Zheng H."/>
            <person name="Zhang Y."/>
            <person name="Zhao M."/>
            <person name="Hao Q."/>
            <person name="McDermott J."/>
            <person name="Samudrala R."/>
            <person name="Kristiansen K."/>
            <person name="Wong G.K.-S."/>
        </authorList>
    </citation>
    <scope>NUCLEOTIDE SEQUENCE</scope>
</reference>
<feature type="region of interest" description="Disordered" evidence="1">
    <location>
        <begin position="1"/>
        <end position="28"/>
    </location>
</feature>
<feature type="compositionally biased region" description="Polar residues" evidence="1">
    <location>
        <begin position="1"/>
        <end position="11"/>
    </location>
</feature>
<accession>B9FZJ6</accession>
<dbReference type="EMBL" id="CM000145">
    <property type="protein sequence ID" value="EEE68213.1"/>
    <property type="molecule type" value="Genomic_DNA"/>
</dbReference>
<organism evidence="2">
    <name type="scientific">Oryza sativa subsp. japonica</name>
    <name type="common">Rice</name>
    <dbReference type="NCBI Taxonomy" id="39947"/>
    <lineage>
        <taxon>Eukaryota</taxon>
        <taxon>Viridiplantae</taxon>
        <taxon>Streptophyta</taxon>
        <taxon>Embryophyta</taxon>
        <taxon>Tracheophyta</taxon>
        <taxon>Spermatophyta</taxon>
        <taxon>Magnoliopsida</taxon>
        <taxon>Liliopsida</taxon>
        <taxon>Poales</taxon>
        <taxon>Poaceae</taxon>
        <taxon>BOP clade</taxon>
        <taxon>Oryzoideae</taxon>
        <taxon>Oryzeae</taxon>
        <taxon>Oryzinae</taxon>
        <taxon>Oryza</taxon>
        <taxon>Oryza sativa</taxon>
    </lineage>
</organism>
<reference evidence="2" key="1">
    <citation type="journal article" date="2005" name="PLoS Biol.">
        <title>The genomes of Oryza sativa: a history of duplications.</title>
        <authorList>
            <person name="Yu J."/>
            <person name="Wang J."/>
            <person name="Lin W."/>
            <person name="Li S."/>
            <person name="Li H."/>
            <person name="Zhou J."/>
            <person name="Ni P."/>
            <person name="Dong W."/>
            <person name="Hu S."/>
            <person name="Zeng C."/>
            <person name="Zhang J."/>
            <person name="Zhang Y."/>
            <person name="Li R."/>
            <person name="Xu Z."/>
            <person name="Li S."/>
            <person name="Li X."/>
            <person name="Zheng H."/>
            <person name="Cong L."/>
            <person name="Lin L."/>
            <person name="Yin J."/>
            <person name="Geng J."/>
            <person name="Li G."/>
            <person name="Shi J."/>
            <person name="Liu J."/>
            <person name="Lv H."/>
            <person name="Li J."/>
            <person name="Wang J."/>
            <person name="Deng Y."/>
            <person name="Ran L."/>
            <person name="Shi X."/>
            <person name="Wang X."/>
            <person name="Wu Q."/>
            <person name="Li C."/>
            <person name="Ren X."/>
            <person name="Wang J."/>
            <person name="Wang X."/>
            <person name="Li D."/>
            <person name="Liu D."/>
            <person name="Zhang X."/>
            <person name="Ji Z."/>
            <person name="Zhao W."/>
            <person name="Sun Y."/>
            <person name="Zhang Z."/>
            <person name="Bao J."/>
            <person name="Han Y."/>
            <person name="Dong L."/>
            <person name="Ji J."/>
            <person name="Chen P."/>
            <person name="Wu S."/>
            <person name="Liu J."/>
            <person name="Xiao Y."/>
            <person name="Bu D."/>
            <person name="Tan J."/>
            <person name="Yang L."/>
            <person name="Ye C."/>
            <person name="Zhang J."/>
            <person name="Xu J."/>
            <person name="Zhou Y."/>
            <person name="Yu Y."/>
            <person name="Zhang B."/>
            <person name="Zhuang S."/>
            <person name="Wei H."/>
            <person name="Liu B."/>
            <person name="Lei M."/>
            <person name="Yu H."/>
            <person name="Li Y."/>
            <person name="Xu H."/>
            <person name="Wei S."/>
            <person name="He X."/>
            <person name="Fang L."/>
            <person name="Zhang Z."/>
            <person name="Zhang Y."/>
            <person name="Huang X."/>
            <person name="Su Z."/>
            <person name="Tong W."/>
            <person name="Li J."/>
            <person name="Tong Z."/>
            <person name="Li S."/>
            <person name="Ye J."/>
            <person name="Wang L."/>
            <person name="Fang L."/>
            <person name="Lei T."/>
            <person name="Chen C."/>
            <person name="Chen H."/>
            <person name="Xu Z."/>
            <person name="Li H."/>
            <person name="Huang H."/>
            <person name="Zhang F."/>
            <person name="Xu H."/>
            <person name="Li N."/>
            <person name="Zhao C."/>
            <person name="Li S."/>
            <person name="Dong L."/>
            <person name="Huang Y."/>
            <person name="Li L."/>
            <person name="Xi Y."/>
            <person name="Qi Q."/>
            <person name="Li W."/>
            <person name="Zhang B."/>
            <person name="Hu W."/>
            <person name="Zhang Y."/>
            <person name="Tian X."/>
            <person name="Jiao Y."/>
            <person name="Liang X."/>
            <person name="Jin J."/>
            <person name="Gao L."/>
            <person name="Zheng W."/>
            <person name="Hao B."/>
            <person name="Liu S."/>
            <person name="Wang W."/>
            <person name="Yuan L."/>
            <person name="Cao M."/>
            <person name="McDermott J."/>
            <person name="Samudrala R."/>
            <person name="Wang J."/>
            <person name="Wong G.K."/>
            <person name="Yang H."/>
        </authorList>
    </citation>
    <scope>NUCLEOTIDE SEQUENCE [LARGE SCALE GENOMIC DNA]</scope>
</reference>
<protein>
    <submittedName>
        <fullName evidence="2">Uncharacterized protein</fullName>
    </submittedName>
</protein>
<evidence type="ECO:0000256" key="1">
    <source>
        <dbReference type="SAM" id="MobiDB-lite"/>
    </source>
</evidence>
<proteinExistence type="predicted"/>
<dbReference type="AlphaFoldDB" id="B9FZJ6"/>
<feature type="region of interest" description="Disordered" evidence="1">
    <location>
        <begin position="54"/>
        <end position="74"/>
    </location>
</feature>
<sequence length="126" mass="13098">MGSGSGASSLPTGGGIFEPPSSSTATAQPPVATAAIHFQCASTACRCPHLSLCPQRHPFNPRRSPSAQTRRRPAAAELLNHGLDSGVSEPAGYGELAGPGLVAVYGHYLSSNTCKHINVHLFFCDR</sequence>